<organism evidence="2">
    <name type="scientific">hydrothermal vent metagenome</name>
    <dbReference type="NCBI Taxonomy" id="652676"/>
    <lineage>
        <taxon>unclassified sequences</taxon>
        <taxon>metagenomes</taxon>
        <taxon>ecological metagenomes</taxon>
    </lineage>
</organism>
<gene>
    <name evidence="2" type="ORF">MNBD_GAMMA25-1384</name>
</gene>
<evidence type="ECO:0000313" key="2">
    <source>
        <dbReference type="EMBL" id="VAX10464.1"/>
    </source>
</evidence>
<dbReference type="InterPro" id="IPR045630">
    <property type="entry name" value="DUF6316"/>
</dbReference>
<reference evidence="2" key="1">
    <citation type="submission" date="2018-06" db="EMBL/GenBank/DDBJ databases">
        <authorList>
            <person name="Zhirakovskaya E."/>
        </authorList>
    </citation>
    <scope>NUCLEOTIDE SEQUENCE</scope>
</reference>
<sequence length="73" mass="8192">MMMNRKGESGAVPFRSGRFFNIDSDWYFACREGQNNGPFLNREDAATALKSYLTEYSSTKGKTIFSISPTTGH</sequence>
<proteinExistence type="predicted"/>
<dbReference type="Pfam" id="PF19837">
    <property type="entry name" value="DUF6316"/>
    <property type="match status" value="1"/>
</dbReference>
<evidence type="ECO:0000259" key="1">
    <source>
        <dbReference type="Pfam" id="PF19837"/>
    </source>
</evidence>
<dbReference type="EMBL" id="UOFY01000051">
    <property type="protein sequence ID" value="VAX10464.1"/>
    <property type="molecule type" value="Genomic_DNA"/>
</dbReference>
<protein>
    <recommendedName>
        <fullName evidence="1">DUF6316 domain-containing protein</fullName>
    </recommendedName>
</protein>
<accession>A0A3B1BEX8</accession>
<name>A0A3B1BEX8_9ZZZZ</name>
<dbReference type="AlphaFoldDB" id="A0A3B1BEX8"/>
<feature type="domain" description="DUF6316" evidence="1">
    <location>
        <begin position="5"/>
        <end position="55"/>
    </location>
</feature>